<name>A0A411E8T2_9FLAO</name>
<dbReference type="SUPFAM" id="SSF55729">
    <property type="entry name" value="Acyl-CoA N-acyltransferases (Nat)"/>
    <property type="match status" value="1"/>
</dbReference>
<organism evidence="2 3">
    <name type="scientific">Muriicola soli</name>
    <dbReference type="NCBI Taxonomy" id="2507538"/>
    <lineage>
        <taxon>Bacteria</taxon>
        <taxon>Pseudomonadati</taxon>
        <taxon>Bacteroidota</taxon>
        <taxon>Flavobacteriia</taxon>
        <taxon>Flavobacteriales</taxon>
        <taxon>Flavobacteriaceae</taxon>
        <taxon>Muriicola</taxon>
    </lineage>
</organism>
<dbReference type="RefSeq" id="WP_129603272.1">
    <property type="nucleotide sequence ID" value="NZ_CP035544.1"/>
</dbReference>
<accession>A0A411E8T2</accession>
<dbReference type="EMBL" id="CP035544">
    <property type="protein sequence ID" value="QBA63870.1"/>
    <property type="molecule type" value="Genomic_DNA"/>
</dbReference>
<dbReference type="InterPro" id="IPR016181">
    <property type="entry name" value="Acyl_CoA_acyltransferase"/>
</dbReference>
<dbReference type="GO" id="GO:0016740">
    <property type="term" value="F:transferase activity"/>
    <property type="evidence" value="ECO:0007669"/>
    <property type="project" value="UniProtKB-KW"/>
</dbReference>
<reference evidence="2 3" key="1">
    <citation type="submission" date="2019-01" db="EMBL/GenBank/DDBJ databases">
        <title>Muriicola soli sp. nov., isolated from soil.</title>
        <authorList>
            <person name="Kang H.J."/>
            <person name="Kim S.B."/>
        </authorList>
    </citation>
    <scope>NUCLEOTIDE SEQUENCE [LARGE SCALE GENOMIC DNA]</scope>
    <source>
        <strain evidence="2 3">MMS17-SY002</strain>
    </source>
</reference>
<dbReference type="Gene3D" id="3.40.630.30">
    <property type="match status" value="1"/>
</dbReference>
<evidence type="ECO:0000313" key="2">
    <source>
        <dbReference type="EMBL" id="QBA63870.1"/>
    </source>
</evidence>
<proteinExistence type="predicted"/>
<keyword evidence="3" id="KW-1185">Reference proteome</keyword>
<dbReference type="Pfam" id="PF13480">
    <property type="entry name" value="Acetyltransf_6"/>
    <property type="match status" value="1"/>
</dbReference>
<evidence type="ECO:0000259" key="1">
    <source>
        <dbReference type="Pfam" id="PF13480"/>
    </source>
</evidence>
<evidence type="ECO:0000313" key="3">
    <source>
        <dbReference type="Proteomes" id="UP000290889"/>
    </source>
</evidence>
<dbReference type="KEGG" id="mur:EQY75_04555"/>
<gene>
    <name evidence="2" type="ORF">EQY75_04555</name>
</gene>
<sequence>MEKYSFLLDFVLKEKQFPFFIKGVKDSTTSEIFEPPSDQKSEEKVGKMLSIYDLPGYYSLEKKSDLTALKKFESTLYHGYAVELFPYENFEDYLWKHVRKARYSQLRRYKKRLDKCLNPGYKVYCGSIDKEEYDLLFEALKDMIERRFQEKEETNFELPYLDLYQSVMYPLILKGKAALFVIYSNSKPICITLNFLHNKVLFHWNSAYDIDYAMFNVGHINTFNHLEWAFKHKFDRFDMGRGDFFHKRKWINTIYCYKQVSYVPDQNILYISGAAVRSHWLTLRFHLINLLKRFRIHLAISKFRKKVYRFKNSNNTVVVPYDVRTLEEGKLFPSFEGFTTVNPYGNSQLLRALNYFLHQNQENFAHVKVYRQNNTTGIYIFQGENNYRSVEIVKLN</sequence>
<protein>
    <submittedName>
        <fullName evidence="2">GNAT family N-acetyltransferase</fullName>
    </submittedName>
</protein>
<dbReference type="InterPro" id="IPR038740">
    <property type="entry name" value="BioF2-like_GNAT_dom"/>
</dbReference>
<dbReference type="AlphaFoldDB" id="A0A411E8T2"/>
<keyword evidence="2" id="KW-0808">Transferase</keyword>
<dbReference type="Proteomes" id="UP000290889">
    <property type="component" value="Chromosome"/>
</dbReference>
<dbReference type="OrthoDB" id="1426896at2"/>
<feature type="domain" description="BioF2-like acetyltransferase" evidence="1">
    <location>
        <begin position="103"/>
        <end position="248"/>
    </location>
</feature>